<protein>
    <submittedName>
        <fullName evidence="1">Uncharacterized protein</fullName>
    </submittedName>
</protein>
<keyword evidence="2" id="KW-1185">Reference proteome</keyword>
<gene>
    <name evidence="1" type="primary">Contig3300.g3536</name>
    <name evidence="1" type="ORF">STYLEM_2458</name>
</gene>
<dbReference type="EMBL" id="CCKQ01002390">
    <property type="protein sequence ID" value="CDW73479.1"/>
    <property type="molecule type" value="Genomic_DNA"/>
</dbReference>
<accession>A0A077ZV45</accession>
<proteinExistence type="predicted"/>
<organism evidence="1 2">
    <name type="scientific">Stylonychia lemnae</name>
    <name type="common">Ciliate</name>
    <dbReference type="NCBI Taxonomy" id="5949"/>
    <lineage>
        <taxon>Eukaryota</taxon>
        <taxon>Sar</taxon>
        <taxon>Alveolata</taxon>
        <taxon>Ciliophora</taxon>
        <taxon>Intramacronucleata</taxon>
        <taxon>Spirotrichea</taxon>
        <taxon>Stichotrichia</taxon>
        <taxon>Sporadotrichida</taxon>
        <taxon>Oxytrichidae</taxon>
        <taxon>Stylonychinae</taxon>
        <taxon>Stylonychia</taxon>
    </lineage>
</organism>
<evidence type="ECO:0000313" key="1">
    <source>
        <dbReference type="EMBL" id="CDW73479.1"/>
    </source>
</evidence>
<evidence type="ECO:0000313" key="2">
    <source>
        <dbReference type="Proteomes" id="UP000039865"/>
    </source>
</evidence>
<dbReference type="Proteomes" id="UP000039865">
    <property type="component" value="Unassembled WGS sequence"/>
</dbReference>
<sequence length="94" mass="10672">MNLPLKYESTQVISIHQQSLSNLLIRVAFLSRLRFTNVAIGYSIVTFLKNKFLAMTSGALKDPILKNPLLVQMFSTVIFSIVIDKTLNYSSNYK</sequence>
<dbReference type="AlphaFoldDB" id="A0A077ZV45"/>
<reference evidence="1 2" key="1">
    <citation type="submission" date="2014-06" db="EMBL/GenBank/DDBJ databases">
        <authorList>
            <person name="Swart Estienne"/>
        </authorList>
    </citation>
    <scope>NUCLEOTIDE SEQUENCE [LARGE SCALE GENOMIC DNA]</scope>
    <source>
        <strain evidence="1 2">130c</strain>
    </source>
</reference>
<dbReference type="InParanoid" id="A0A077ZV45"/>
<name>A0A077ZV45_STYLE</name>